<dbReference type="SMART" id="SM00409">
    <property type="entry name" value="IG"/>
    <property type="match status" value="2"/>
</dbReference>
<evidence type="ECO:0000256" key="4">
    <source>
        <dbReference type="ARBA" id="ARBA00022737"/>
    </source>
</evidence>
<keyword evidence="2 10" id="KW-0812">Transmembrane</keyword>
<dbReference type="GeneTree" id="ENSGT00960000186656"/>
<evidence type="ECO:0000256" key="1">
    <source>
        <dbReference type="ARBA" id="ARBA00004479"/>
    </source>
</evidence>
<evidence type="ECO:0000256" key="8">
    <source>
        <dbReference type="ARBA" id="ARBA00023180"/>
    </source>
</evidence>
<dbReference type="GO" id="GO:0050766">
    <property type="term" value="P:positive regulation of phagocytosis"/>
    <property type="evidence" value="ECO:0000318"/>
    <property type="project" value="GO_Central"/>
</dbReference>
<keyword evidence="8" id="KW-0325">Glycoprotein</keyword>
<dbReference type="SMART" id="SM00406">
    <property type="entry name" value="IGv"/>
    <property type="match status" value="1"/>
</dbReference>
<keyword evidence="7" id="KW-1015">Disulfide bond</keyword>
<dbReference type="Pfam" id="PF07686">
    <property type="entry name" value="V-set"/>
    <property type="match status" value="1"/>
</dbReference>
<keyword evidence="9" id="KW-0393">Immunoglobulin domain</keyword>
<evidence type="ECO:0000256" key="10">
    <source>
        <dbReference type="SAM" id="Phobius"/>
    </source>
</evidence>
<evidence type="ECO:0000256" key="11">
    <source>
        <dbReference type="SAM" id="SignalP"/>
    </source>
</evidence>
<reference evidence="13" key="3">
    <citation type="submission" date="2025-09" db="UniProtKB">
        <authorList>
            <consortium name="Ensembl"/>
        </authorList>
    </citation>
    <scope>IDENTIFICATION</scope>
    <source>
        <strain evidence="13">Thoroughbred</strain>
    </source>
</reference>
<keyword evidence="5 10" id="KW-1133">Transmembrane helix</keyword>
<accession>A0A5F5PLV7</accession>
<dbReference type="InterPro" id="IPR003599">
    <property type="entry name" value="Ig_sub"/>
</dbReference>
<proteinExistence type="predicted"/>
<dbReference type="FunFam" id="2.60.40.10:FF:000295">
    <property type="entry name" value="Tyrosine-protein phosphatase non-receptor type substrate 1"/>
    <property type="match status" value="1"/>
</dbReference>
<evidence type="ECO:0000256" key="2">
    <source>
        <dbReference type="ARBA" id="ARBA00022692"/>
    </source>
</evidence>
<dbReference type="InterPro" id="IPR007110">
    <property type="entry name" value="Ig-like_dom"/>
</dbReference>
<feature type="transmembrane region" description="Helical" evidence="10">
    <location>
        <begin position="366"/>
        <end position="386"/>
    </location>
</feature>
<dbReference type="Ensembl" id="ENSECAT00000069778.2">
    <property type="protein sequence ID" value="ENSECAP00000049312.2"/>
    <property type="gene ID" value="ENSECAG00000048281.1"/>
</dbReference>
<evidence type="ECO:0000256" key="5">
    <source>
        <dbReference type="ARBA" id="ARBA00022989"/>
    </source>
</evidence>
<feature type="chain" id="PRO_5040299483" description="Ig-like domain-containing protein" evidence="11">
    <location>
        <begin position="29"/>
        <end position="392"/>
    </location>
</feature>
<dbReference type="FunFam" id="2.60.40.10:FF:000454">
    <property type="entry name" value="Tyrosine-protein phosphatase non-receptor type substrate 1"/>
    <property type="match status" value="1"/>
</dbReference>
<organism evidence="13 14">
    <name type="scientific">Equus caballus</name>
    <name type="common">Horse</name>
    <dbReference type="NCBI Taxonomy" id="9796"/>
    <lineage>
        <taxon>Eukaryota</taxon>
        <taxon>Metazoa</taxon>
        <taxon>Chordata</taxon>
        <taxon>Craniata</taxon>
        <taxon>Vertebrata</taxon>
        <taxon>Euteleostomi</taxon>
        <taxon>Mammalia</taxon>
        <taxon>Eutheria</taxon>
        <taxon>Laurasiatheria</taxon>
        <taxon>Perissodactyla</taxon>
        <taxon>Equidae</taxon>
        <taxon>Equus</taxon>
    </lineage>
</organism>
<reference evidence="13 14" key="1">
    <citation type="journal article" date="2009" name="Science">
        <title>Genome sequence, comparative analysis, and population genetics of the domestic horse.</title>
        <authorList>
            <consortium name="Broad Institute Genome Sequencing Platform"/>
            <consortium name="Broad Institute Whole Genome Assembly Team"/>
            <person name="Wade C.M."/>
            <person name="Giulotto E."/>
            <person name="Sigurdsson S."/>
            <person name="Zoli M."/>
            <person name="Gnerre S."/>
            <person name="Imsland F."/>
            <person name="Lear T.L."/>
            <person name="Adelson D.L."/>
            <person name="Bailey E."/>
            <person name="Bellone R.R."/>
            <person name="Bloecker H."/>
            <person name="Distl O."/>
            <person name="Edgar R.C."/>
            <person name="Garber M."/>
            <person name="Leeb T."/>
            <person name="Mauceli E."/>
            <person name="MacLeod J.N."/>
            <person name="Penedo M.C.T."/>
            <person name="Raison J.M."/>
            <person name="Sharpe T."/>
            <person name="Vogel J."/>
            <person name="Andersson L."/>
            <person name="Antczak D.F."/>
            <person name="Biagi T."/>
            <person name="Binns M.M."/>
            <person name="Chowdhary B.P."/>
            <person name="Coleman S.J."/>
            <person name="Della Valle G."/>
            <person name="Fryc S."/>
            <person name="Guerin G."/>
            <person name="Hasegawa T."/>
            <person name="Hill E.W."/>
            <person name="Jurka J."/>
            <person name="Kiialainen A."/>
            <person name="Lindgren G."/>
            <person name="Liu J."/>
            <person name="Magnani E."/>
            <person name="Mickelson J.R."/>
            <person name="Murray J."/>
            <person name="Nergadze S.G."/>
            <person name="Onofrio R."/>
            <person name="Pedroni S."/>
            <person name="Piras M.F."/>
            <person name="Raudsepp T."/>
            <person name="Rocchi M."/>
            <person name="Roeed K.H."/>
            <person name="Ryder O.A."/>
            <person name="Searle S."/>
            <person name="Skow L."/>
            <person name="Swinburne J.E."/>
            <person name="Syvaenen A.C."/>
            <person name="Tozaki T."/>
            <person name="Valberg S.J."/>
            <person name="Vaudin M."/>
            <person name="White J.R."/>
            <person name="Zody M.C."/>
            <person name="Lander E.S."/>
            <person name="Lindblad-Toh K."/>
        </authorList>
    </citation>
    <scope>NUCLEOTIDE SEQUENCE [LARGE SCALE GENOMIC DNA]</scope>
    <source>
        <strain evidence="13 14">Thoroughbred</strain>
    </source>
</reference>
<protein>
    <recommendedName>
        <fullName evidence="12">Ig-like domain-containing protein</fullName>
    </recommendedName>
</protein>
<dbReference type="CDD" id="cd16085">
    <property type="entry name" value="IgC1_SIRP_domain_3"/>
    <property type="match status" value="1"/>
</dbReference>
<evidence type="ECO:0000256" key="3">
    <source>
        <dbReference type="ARBA" id="ARBA00022729"/>
    </source>
</evidence>
<evidence type="ECO:0000313" key="14">
    <source>
        <dbReference type="Proteomes" id="UP000002281"/>
    </source>
</evidence>
<evidence type="ECO:0000313" key="13">
    <source>
        <dbReference type="Ensembl" id="ENSECAP00000049312.2"/>
    </source>
</evidence>
<feature type="domain" description="Ig-like" evidence="12">
    <location>
        <begin position="147"/>
        <end position="243"/>
    </location>
</feature>
<dbReference type="PROSITE" id="PS50835">
    <property type="entry name" value="IG_LIKE"/>
    <property type="match status" value="3"/>
</dbReference>
<dbReference type="InterPro" id="IPR013106">
    <property type="entry name" value="Ig_V-set"/>
</dbReference>
<evidence type="ECO:0000256" key="9">
    <source>
        <dbReference type="ARBA" id="ARBA00023319"/>
    </source>
</evidence>
<reference evidence="13" key="2">
    <citation type="submission" date="2025-08" db="UniProtKB">
        <authorList>
            <consortium name="Ensembl"/>
        </authorList>
    </citation>
    <scope>IDENTIFICATION</scope>
    <source>
        <strain evidence="13">Thoroughbred</strain>
    </source>
</reference>
<feature type="signal peptide" evidence="11">
    <location>
        <begin position="1"/>
        <end position="28"/>
    </location>
</feature>
<comment type="subcellular location">
    <subcellularLocation>
        <location evidence="1">Membrane</location>
        <topology evidence="1">Single-pass type I membrane protein</topology>
    </subcellularLocation>
</comment>
<keyword evidence="14" id="KW-1185">Reference proteome</keyword>
<dbReference type="SUPFAM" id="SSF48726">
    <property type="entry name" value="Immunoglobulin"/>
    <property type="match status" value="3"/>
</dbReference>
<feature type="domain" description="Ig-like" evidence="12">
    <location>
        <begin position="250"/>
        <end position="343"/>
    </location>
</feature>
<dbReference type="InterPro" id="IPR051755">
    <property type="entry name" value="Ig-like_CS_Receptor"/>
</dbReference>
<dbReference type="SMART" id="SM00407">
    <property type="entry name" value="IGc1"/>
    <property type="match status" value="2"/>
</dbReference>
<evidence type="ECO:0000259" key="12">
    <source>
        <dbReference type="PROSITE" id="PS50835"/>
    </source>
</evidence>
<evidence type="ECO:0000256" key="7">
    <source>
        <dbReference type="ARBA" id="ARBA00023157"/>
    </source>
</evidence>
<dbReference type="Gene3D" id="2.60.40.10">
    <property type="entry name" value="Immunoglobulins"/>
    <property type="match status" value="3"/>
</dbReference>
<dbReference type="InterPro" id="IPR036179">
    <property type="entry name" value="Ig-like_dom_sf"/>
</dbReference>
<feature type="domain" description="Ig-like" evidence="12">
    <location>
        <begin position="13"/>
        <end position="141"/>
    </location>
</feature>
<dbReference type="GO" id="GO:0050870">
    <property type="term" value="P:positive regulation of T cell activation"/>
    <property type="evidence" value="ECO:0000318"/>
    <property type="project" value="GO_Central"/>
</dbReference>
<sequence length="392" mass="42341">MPGPASRIHRPPPCLLLTLLLGLTGAAGEELQVNQPDKSVSVAAGETATLRCTMTSLNPEGPVQWFRGKGPGRKLIYNFKGGPFPRVTTVSDHTKKNNRNFSIHIRNITPADTGIYYCVKFQKGKLDKDFKSGPGTQLTVSAKCSTPVLSGPTARAPPKQTGSFTCESHGFSPRNITLKWFKNGNELPISQTNVDPEGDSVSCSISSTAHVLLALGDVCSVICEVAHVTLQGVPPLRGMANLSETIRVPPTLEVSQHPMAGNLVNVTCQANKFYPPRLKLTWLENGNVTRTETASTLIESKDGTFNWTSWLLVNSSTHREDVVLTCQVERDGQPAISKQHTLKASAHQKEQDTGGTPGLELSTGPLVVLLLGITVLLAIVVSAIYIHRKRRA</sequence>
<dbReference type="InterPro" id="IPR003597">
    <property type="entry name" value="Ig_C1-set"/>
</dbReference>
<dbReference type="Proteomes" id="UP000002281">
    <property type="component" value="Chromosome 22"/>
</dbReference>
<dbReference type="GO" id="GO:0005886">
    <property type="term" value="C:plasma membrane"/>
    <property type="evidence" value="ECO:0000318"/>
    <property type="project" value="GO_Central"/>
</dbReference>
<dbReference type="AlphaFoldDB" id="A0A5F5PLV7"/>
<keyword evidence="6 10" id="KW-0472">Membrane</keyword>
<dbReference type="InterPro" id="IPR013783">
    <property type="entry name" value="Ig-like_fold"/>
</dbReference>
<dbReference type="Bgee" id="ENSECAG00000010990">
    <property type="expression patterns" value="Expressed in leukocyte and 19 other cell types or tissues"/>
</dbReference>
<dbReference type="Pfam" id="PF07654">
    <property type="entry name" value="C1-set"/>
    <property type="match status" value="2"/>
</dbReference>
<evidence type="ECO:0000256" key="6">
    <source>
        <dbReference type="ARBA" id="ARBA00023136"/>
    </source>
</evidence>
<name>A0A5F5PLV7_HORSE</name>
<dbReference type="PANTHER" id="PTHR19971">
    <property type="entry name" value="SIGNAL-REGULATORY PROTEIN BETA"/>
    <property type="match status" value="1"/>
</dbReference>
<keyword evidence="4" id="KW-0677">Repeat</keyword>
<keyword evidence="3 11" id="KW-0732">Signal</keyword>